<dbReference type="AlphaFoldDB" id="A0A4Y7RIP0"/>
<organism evidence="1 2">
    <name type="scientific">Pelotomaculum propionicicum</name>
    <dbReference type="NCBI Taxonomy" id="258475"/>
    <lineage>
        <taxon>Bacteria</taxon>
        <taxon>Bacillati</taxon>
        <taxon>Bacillota</taxon>
        <taxon>Clostridia</taxon>
        <taxon>Eubacteriales</taxon>
        <taxon>Desulfotomaculaceae</taxon>
        <taxon>Pelotomaculum</taxon>
    </lineage>
</organism>
<protein>
    <submittedName>
        <fullName evidence="1">Uncharacterized protein</fullName>
    </submittedName>
</protein>
<evidence type="ECO:0000313" key="1">
    <source>
        <dbReference type="EMBL" id="TEB08676.1"/>
    </source>
</evidence>
<reference evidence="1 2" key="1">
    <citation type="journal article" date="2018" name="Environ. Microbiol.">
        <title>Novel energy conservation strategies and behaviour of Pelotomaculum schinkii driving syntrophic propionate catabolism.</title>
        <authorList>
            <person name="Hidalgo-Ahumada C.A.P."/>
            <person name="Nobu M.K."/>
            <person name="Narihiro T."/>
            <person name="Tamaki H."/>
            <person name="Liu W.T."/>
            <person name="Kamagata Y."/>
            <person name="Stams A.J.M."/>
            <person name="Imachi H."/>
            <person name="Sousa D.Z."/>
        </authorList>
    </citation>
    <scope>NUCLEOTIDE SEQUENCE [LARGE SCALE GENOMIC DNA]</scope>
    <source>
        <strain evidence="1 2">MGP</strain>
    </source>
</reference>
<dbReference type="EMBL" id="QFFZ01000086">
    <property type="protein sequence ID" value="TEB08676.1"/>
    <property type="molecule type" value="Genomic_DNA"/>
</dbReference>
<proteinExistence type="predicted"/>
<evidence type="ECO:0000313" key="2">
    <source>
        <dbReference type="Proteomes" id="UP000297597"/>
    </source>
</evidence>
<sequence>MMTKNSKEENKIKNTFSKNWGIILFLTLEEEKKLGAP</sequence>
<gene>
    <name evidence="1" type="ORF">Pmgp_03695</name>
</gene>
<accession>A0A4Y7RIP0</accession>
<name>A0A4Y7RIP0_9FIRM</name>
<comment type="caution">
    <text evidence="1">The sequence shown here is derived from an EMBL/GenBank/DDBJ whole genome shotgun (WGS) entry which is preliminary data.</text>
</comment>
<keyword evidence="2" id="KW-1185">Reference proteome</keyword>
<dbReference type="Proteomes" id="UP000297597">
    <property type="component" value="Unassembled WGS sequence"/>
</dbReference>